<evidence type="ECO:0000313" key="7">
    <source>
        <dbReference type="EMBL" id="SDF16256.1"/>
    </source>
</evidence>
<dbReference type="InterPro" id="IPR010998">
    <property type="entry name" value="Integrase_recombinase_N"/>
</dbReference>
<feature type="domain" description="Core-binding (CB)" evidence="6">
    <location>
        <begin position="107"/>
        <end position="190"/>
    </location>
</feature>
<evidence type="ECO:0000256" key="4">
    <source>
        <dbReference type="PROSITE-ProRule" id="PRU01248"/>
    </source>
</evidence>
<dbReference type="GO" id="GO:0003677">
    <property type="term" value="F:DNA binding"/>
    <property type="evidence" value="ECO:0007669"/>
    <property type="project" value="UniProtKB-UniRule"/>
</dbReference>
<dbReference type="InterPro" id="IPR044068">
    <property type="entry name" value="CB"/>
</dbReference>
<dbReference type="AlphaFoldDB" id="A0A1H9ZRR4"/>
<keyword evidence="3" id="KW-0233">DNA recombination</keyword>
<dbReference type="Proteomes" id="UP000198612">
    <property type="component" value="Unassembled WGS sequence"/>
</dbReference>
<dbReference type="PANTHER" id="PTHR30349:SF41">
    <property type="entry name" value="INTEGRASE_RECOMBINASE PROTEIN MJ0367-RELATED"/>
    <property type="match status" value="1"/>
</dbReference>
<dbReference type="EMBL" id="FOHG01000008">
    <property type="protein sequence ID" value="SES84352.1"/>
    <property type="molecule type" value="Genomic_DNA"/>
</dbReference>
<evidence type="ECO:0000259" key="5">
    <source>
        <dbReference type="PROSITE" id="PS51898"/>
    </source>
</evidence>
<dbReference type="Gene3D" id="1.10.443.10">
    <property type="entry name" value="Intergrase catalytic core"/>
    <property type="match status" value="1"/>
</dbReference>
<dbReference type="PROSITE" id="PS51898">
    <property type="entry name" value="TYR_RECOMBINASE"/>
    <property type="match status" value="1"/>
</dbReference>
<keyword evidence="10" id="KW-1185">Reference proteome</keyword>
<reference evidence="9 10" key="1">
    <citation type="submission" date="2016-10" db="EMBL/GenBank/DDBJ databases">
        <authorList>
            <person name="Varghese N."/>
            <person name="Submissions S."/>
        </authorList>
    </citation>
    <scope>NUCLEOTIDE SEQUENCE [LARGE SCALE GENOMIC DNA]</scope>
    <source>
        <strain evidence="7 10">WG2</strain>
        <strain evidence="8 9">WG5</strain>
    </source>
</reference>
<evidence type="ECO:0000313" key="8">
    <source>
        <dbReference type="EMBL" id="SES84352.1"/>
    </source>
</evidence>
<evidence type="ECO:0000259" key="6">
    <source>
        <dbReference type="PROSITE" id="PS51900"/>
    </source>
</evidence>
<feature type="domain" description="Tyr recombinase" evidence="5">
    <location>
        <begin position="213"/>
        <end position="399"/>
    </location>
</feature>
<dbReference type="Pfam" id="PF00589">
    <property type="entry name" value="Phage_integrase"/>
    <property type="match status" value="1"/>
</dbReference>
<dbReference type="InterPro" id="IPR002104">
    <property type="entry name" value="Integrase_catalytic"/>
</dbReference>
<comment type="similarity">
    <text evidence="1">Belongs to the 'phage' integrase family.</text>
</comment>
<dbReference type="Proteomes" id="UP000199519">
    <property type="component" value="Unassembled WGS sequence"/>
</dbReference>
<dbReference type="PANTHER" id="PTHR30349">
    <property type="entry name" value="PHAGE INTEGRASE-RELATED"/>
    <property type="match status" value="1"/>
</dbReference>
<dbReference type="GO" id="GO:0006310">
    <property type="term" value="P:DNA recombination"/>
    <property type="evidence" value="ECO:0007669"/>
    <property type="project" value="UniProtKB-KW"/>
</dbReference>
<proteinExistence type="inferred from homology"/>
<dbReference type="CDD" id="cd01188">
    <property type="entry name" value="INT_RitA_C_like"/>
    <property type="match status" value="1"/>
</dbReference>
<dbReference type="Gene3D" id="1.10.150.130">
    <property type="match status" value="1"/>
</dbReference>
<sequence length="416" mass="48866">MKEKIKFEVLTSDVTNYLQKLSYSHSRISQYHSAWQRVANFMKTNELQYFTATVGENFIYYLIGDRKYDDIDRWEKDIIQCTNVLSEFIETGAVKDKRHHKFRDLKGNVGKTMQDYINYKRSYRISSLTIEEYKLRFQHFLDFLENNDIDDLKLINQQVLINYSNQLIFCTPYVRHRTLSIIKGYLRFLYDQKLTEKDYSRKVPKDKYIKQPKLPSIYTKEEVNALINSIDRSSPKGKRDYAMILLTARLGLRATDVCCFTFENLKWEKSLIVLNQNKTGNRVELPLISEIGDAIIDYLKYGRPESELPYLFLKVTSPYDRLNSSTLHSIITFYLNRAGIQYKNERKHGPHALRHSLAGVLLQKKIPVPVISEVLGHKNTESTRYYLRIDLNSLRQCALEVPTIPPTFYEGGNINE</sequence>
<dbReference type="PROSITE" id="PS51900">
    <property type="entry name" value="CB"/>
    <property type="match status" value="1"/>
</dbReference>
<evidence type="ECO:0000313" key="10">
    <source>
        <dbReference type="Proteomes" id="UP000199519"/>
    </source>
</evidence>
<dbReference type="SUPFAM" id="SSF56349">
    <property type="entry name" value="DNA breaking-rejoining enzymes"/>
    <property type="match status" value="1"/>
</dbReference>
<dbReference type="RefSeq" id="WP_089719719.1">
    <property type="nucleotide sequence ID" value="NZ_FNBJ01000007.1"/>
</dbReference>
<dbReference type="InterPro" id="IPR011010">
    <property type="entry name" value="DNA_brk_join_enz"/>
</dbReference>
<organism evidence="8 9">
    <name type="scientific">Halanaerobium congolense</name>
    <dbReference type="NCBI Taxonomy" id="54121"/>
    <lineage>
        <taxon>Bacteria</taxon>
        <taxon>Bacillati</taxon>
        <taxon>Bacillota</taxon>
        <taxon>Clostridia</taxon>
        <taxon>Halanaerobiales</taxon>
        <taxon>Halanaerobiaceae</taxon>
        <taxon>Halanaerobium</taxon>
    </lineage>
</organism>
<evidence type="ECO:0000256" key="3">
    <source>
        <dbReference type="ARBA" id="ARBA00023172"/>
    </source>
</evidence>
<dbReference type="GO" id="GO:0015074">
    <property type="term" value="P:DNA integration"/>
    <property type="evidence" value="ECO:0007669"/>
    <property type="project" value="InterPro"/>
</dbReference>
<dbReference type="InterPro" id="IPR050090">
    <property type="entry name" value="Tyrosine_recombinase_XerCD"/>
</dbReference>
<evidence type="ECO:0000313" key="9">
    <source>
        <dbReference type="Proteomes" id="UP000198612"/>
    </source>
</evidence>
<keyword evidence="2 4" id="KW-0238">DNA-binding</keyword>
<gene>
    <name evidence="7" type="ORF">SAMN04488598_10736</name>
    <name evidence="8" type="ORF">SAMN04515652_10836</name>
</gene>
<evidence type="ECO:0000256" key="2">
    <source>
        <dbReference type="ARBA" id="ARBA00023125"/>
    </source>
</evidence>
<accession>A0A1H9ZRR4</accession>
<dbReference type="EMBL" id="FNBJ01000007">
    <property type="protein sequence ID" value="SDF16256.1"/>
    <property type="molecule type" value="Genomic_DNA"/>
</dbReference>
<protein>
    <submittedName>
        <fullName evidence="8">Site-specific recombinase XerD</fullName>
    </submittedName>
</protein>
<name>A0A1H9ZRR4_9FIRM</name>
<dbReference type="InterPro" id="IPR013762">
    <property type="entry name" value="Integrase-like_cat_sf"/>
</dbReference>
<evidence type="ECO:0000256" key="1">
    <source>
        <dbReference type="ARBA" id="ARBA00008857"/>
    </source>
</evidence>